<protein>
    <submittedName>
        <fullName evidence="1">Uncharacterized protein</fullName>
    </submittedName>
</protein>
<sequence length="54" mass="6228">MRNNASRRMLHVKILPRNTLVAGLLLFSMVKGGFCTIKRANPVQPNKIDECRYR</sequence>
<reference evidence="1 2" key="1">
    <citation type="journal article" date="2019" name="Sci. Rep.">
        <title>Orb-weaving spider Araneus ventricosus genome elucidates the spidroin gene catalogue.</title>
        <authorList>
            <person name="Kono N."/>
            <person name="Nakamura H."/>
            <person name="Ohtoshi R."/>
            <person name="Moran D.A.P."/>
            <person name="Shinohara A."/>
            <person name="Yoshida Y."/>
            <person name="Fujiwara M."/>
            <person name="Mori M."/>
            <person name="Tomita M."/>
            <person name="Arakawa K."/>
        </authorList>
    </citation>
    <scope>NUCLEOTIDE SEQUENCE [LARGE SCALE GENOMIC DNA]</scope>
</reference>
<dbReference type="AlphaFoldDB" id="A0A4Y2LEJ7"/>
<dbReference type="Proteomes" id="UP000499080">
    <property type="component" value="Unassembled WGS sequence"/>
</dbReference>
<organism evidence="1 2">
    <name type="scientific">Araneus ventricosus</name>
    <name type="common">Orbweaver spider</name>
    <name type="synonym">Epeira ventricosa</name>
    <dbReference type="NCBI Taxonomy" id="182803"/>
    <lineage>
        <taxon>Eukaryota</taxon>
        <taxon>Metazoa</taxon>
        <taxon>Ecdysozoa</taxon>
        <taxon>Arthropoda</taxon>
        <taxon>Chelicerata</taxon>
        <taxon>Arachnida</taxon>
        <taxon>Araneae</taxon>
        <taxon>Araneomorphae</taxon>
        <taxon>Entelegynae</taxon>
        <taxon>Araneoidea</taxon>
        <taxon>Araneidae</taxon>
        <taxon>Araneus</taxon>
    </lineage>
</organism>
<proteinExistence type="predicted"/>
<name>A0A4Y2LEJ7_ARAVE</name>
<dbReference type="EMBL" id="BGPR01005692">
    <property type="protein sequence ID" value="GBN12560.1"/>
    <property type="molecule type" value="Genomic_DNA"/>
</dbReference>
<comment type="caution">
    <text evidence="1">The sequence shown here is derived from an EMBL/GenBank/DDBJ whole genome shotgun (WGS) entry which is preliminary data.</text>
</comment>
<gene>
    <name evidence="1" type="ORF">AVEN_189482_1</name>
</gene>
<accession>A0A4Y2LEJ7</accession>
<feature type="non-terminal residue" evidence="1">
    <location>
        <position position="54"/>
    </location>
</feature>
<evidence type="ECO:0000313" key="2">
    <source>
        <dbReference type="Proteomes" id="UP000499080"/>
    </source>
</evidence>
<evidence type="ECO:0000313" key="1">
    <source>
        <dbReference type="EMBL" id="GBN12560.1"/>
    </source>
</evidence>
<keyword evidence="2" id="KW-1185">Reference proteome</keyword>